<keyword evidence="2" id="KW-1185">Reference proteome</keyword>
<comment type="caution">
    <text evidence="1">The sequence shown here is derived from an EMBL/GenBank/DDBJ whole genome shotgun (WGS) entry which is preliminary data.</text>
</comment>
<organism evidence="1 2">
    <name type="scientific">Streptomyces albiflavescens</name>
    <dbReference type="NCBI Taxonomy" id="1623582"/>
    <lineage>
        <taxon>Bacteria</taxon>
        <taxon>Bacillati</taxon>
        <taxon>Actinomycetota</taxon>
        <taxon>Actinomycetes</taxon>
        <taxon>Kitasatosporales</taxon>
        <taxon>Streptomycetaceae</taxon>
        <taxon>Streptomyces</taxon>
    </lineage>
</organism>
<accession>A0A917Y9H6</accession>
<dbReference type="EMBL" id="BMMM01000012">
    <property type="protein sequence ID" value="GGN77640.1"/>
    <property type="molecule type" value="Genomic_DNA"/>
</dbReference>
<gene>
    <name evidence="1" type="ORF">GCM10011579_060080</name>
</gene>
<reference evidence="1 2" key="1">
    <citation type="journal article" date="2014" name="Int. J. Syst. Evol. Microbiol.">
        <title>Complete genome sequence of Corynebacterium casei LMG S-19264T (=DSM 44701T), isolated from a smear-ripened cheese.</title>
        <authorList>
            <consortium name="US DOE Joint Genome Institute (JGI-PGF)"/>
            <person name="Walter F."/>
            <person name="Albersmeier A."/>
            <person name="Kalinowski J."/>
            <person name="Ruckert C."/>
        </authorList>
    </citation>
    <scope>NUCLEOTIDE SEQUENCE [LARGE SCALE GENOMIC DNA]</scope>
    <source>
        <strain evidence="1 2">CGMCC 4.7111</strain>
    </source>
</reference>
<name>A0A917Y9H6_9ACTN</name>
<evidence type="ECO:0000313" key="2">
    <source>
        <dbReference type="Proteomes" id="UP000600365"/>
    </source>
</evidence>
<sequence length="351" mass="39438">MQVDMKAMADIARELFAAKVYRELGSAGSQALKELITRVRETHDALTTERLAKGLTVIRTLDTGSVEADVAPAVFTQTRELTAWYREEAGPLSIHFEQNGTIRAWCAEIDTSAISGQFVSYRYAGHQKEQILTPGGAHSVPTIANFPSYFAVPYFLDLREALVRYGTISVRHAQCDIFRTTWREPARLVFVNKPEATMRRSLQQYLRASLRDHLPIQVMPEQNVNETKPVDIKVTWTASNRVALIEIKWLGLSHDATKKTTTPYSAARAKSGAKQLAAYLDSYHSHDPDTEARGYLVVFDGRRRGVTPESTRVTYANGFHYANEEIDYPAALLARGDFDTPVRFFCEPACE</sequence>
<proteinExistence type="predicted"/>
<dbReference type="Proteomes" id="UP000600365">
    <property type="component" value="Unassembled WGS sequence"/>
</dbReference>
<dbReference type="AlphaFoldDB" id="A0A917Y9H6"/>
<protein>
    <submittedName>
        <fullName evidence="1">Uncharacterized protein</fullName>
    </submittedName>
</protein>
<evidence type="ECO:0000313" key="1">
    <source>
        <dbReference type="EMBL" id="GGN77640.1"/>
    </source>
</evidence>